<dbReference type="GO" id="GO:0072686">
    <property type="term" value="C:mitotic spindle"/>
    <property type="evidence" value="ECO:0007669"/>
    <property type="project" value="TreeGrafter"/>
</dbReference>
<feature type="region of interest" description="Disordered" evidence="2">
    <location>
        <begin position="404"/>
        <end position="424"/>
    </location>
</feature>
<reference evidence="4" key="1">
    <citation type="submission" date="2023-01" db="EMBL/GenBank/DDBJ databases">
        <title>Exophiala dermititidis isolated from Cystic Fibrosis Patient.</title>
        <authorList>
            <person name="Kurbessoian T."/>
            <person name="Crocker A."/>
            <person name="Murante D."/>
            <person name="Hogan D.A."/>
            <person name="Stajich J.E."/>
        </authorList>
    </citation>
    <scope>NUCLEOTIDE SEQUENCE</scope>
    <source>
        <strain evidence="4">Ex8</strain>
    </source>
</reference>
<dbReference type="GO" id="GO:0033551">
    <property type="term" value="C:monopolin complex"/>
    <property type="evidence" value="ECO:0007669"/>
    <property type="project" value="InterPro"/>
</dbReference>
<evidence type="ECO:0000256" key="2">
    <source>
        <dbReference type="SAM" id="MobiDB-lite"/>
    </source>
</evidence>
<dbReference type="Gene3D" id="3.90.1150.80">
    <property type="match status" value="1"/>
</dbReference>
<feature type="compositionally biased region" description="Low complexity" evidence="2">
    <location>
        <begin position="189"/>
        <end position="210"/>
    </location>
</feature>
<name>A0AAN6F2W8_EXODE</name>
<dbReference type="PANTHER" id="PTHR28006:SF1">
    <property type="entry name" value="MONOPOLIN COMPLEX SUBUNIT CSM1"/>
    <property type="match status" value="1"/>
</dbReference>
<dbReference type="FunFam" id="3.90.1150.80:FF:000001">
    <property type="entry name" value="Chromosome segregation protein (Pcs1)"/>
    <property type="match status" value="1"/>
</dbReference>
<evidence type="ECO:0000256" key="1">
    <source>
        <dbReference type="SAM" id="Coils"/>
    </source>
</evidence>
<dbReference type="InterPro" id="IPR038608">
    <property type="entry name" value="Csm1/Pcs1_C_sf"/>
</dbReference>
<dbReference type="AlphaFoldDB" id="A0AAN6F2W8"/>
<protein>
    <recommendedName>
        <fullName evidence="3">Monopolin complex subunit Csm1/Pcs1 C-terminal domain-containing protein</fullName>
    </recommendedName>
</protein>
<feature type="compositionally biased region" description="Low complexity" evidence="2">
    <location>
        <begin position="29"/>
        <end position="46"/>
    </location>
</feature>
<dbReference type="GO" id="GO:0005730">
    <property type="term" value="C:nucleolus"/>
    <property type="evidence" value="ECO:0007669"/>
    <property type="project" value="TreeGrafter"/>
</dbReference>
<dbReference type="PANTHER" id="PTHR28006">
    <property type="entry name" value="MONOPOLIN COMPLEX SUBUNIT CSM1"/>
    <property type="match status" value="1"/>
</dbReference>
<dbReference type="Pfam" id="PF12539">
    <property type="entry name" value="Csm1"/>
    <property type="match status" value="1"/>
</dbReference>
<dbReference type="InterPro" id="IPR040349">
    <property type="entry name" value="Csm1/Pcs1"/>
</dbReference>
<feature type="region of interest" description="Disordered" evidence="2">
    <location>
        <begin position="29"/>
        <end position="296"/>
    </location>
</feature>
<accession>A0AAN6F2W8</accession>
<feature type="compositionally biased region" description="Low complexity" evidence="2">
    <location>
        <begin position="74"/>
        <end position="87"/>
    </location>
</feature>
<evidence type="ECO:0000313" key="4">
    <source>
        <dbReference type="EMBL" id="KAJ8995006.1"/>
    </source>
</evidence>
<comment type="caution">
    <text evidence="4">The sequence shown here is derived from an EMBL/GenBank/DDBJ whole genome shotgun (WGS) entry which is preliminary data.</text>
</comment>
<dbReference type="CDD" id="cd23787">
    <property type="entry name" value="RWD_CSM1"/>
    <property type="match status" value="1"/>
</dbReference>
<sequence length="564" mass="61509">MRGIADLVESAMEDSTTNFIDENSILSSASDASAAASAAQAQPAQAKRGKKRHRVTMPTKTRSKVQKVAPAPAPTTGAKKAAATKRTTTAKRKAQALEEHIEETETADNGNDDHNDVEVTQEVVEPKRKKVARTKQSKANATKKAAVEANNEPTEDGMDVEASPVANVRPNNRTNTKDAAPKIAKKSSKATTTSKKASSAQQQQQQLKATVEAEEEQQSDAVDEMEEEEEGPRPAVVTTAAAAKPIPRQNRATGTTRDTSRARHEPTTIGYAAQRRAGSASDTDNRGGDPSLRRKLGDITRKFENVDLKYRNLKEVGIHEASTNMEKLRKQCDAAMAASNDLIASLKKELAAQAPLAQEARKLKKQMQTQEQEMVTMRKALSDLENSLSAAQNENKALQAKLAAARAPSVDNNNNARGAKTPGSAMKAVVAQRPAMIGSAEAAQAAQIAQMKEDLYSDLTGLIIRSVKRTDEGDTYDCIQTGRNGSKYYTIPRLSLYVDQEDARTASFEETEFLYTPLLDANRDRDMIELMPTYLTEDITFARQNAAKFYGRVVDTLTKRRAEE</sequence>
<organism evidence="4 5">
    <name type="scientific">Exophiala dermatitidis</name>
    <name type="common">Black yeast-like fungus</name>
    <name type="synonym">Wangiella dermatitidis</name>
    <dbReference type="NCBI Taxonomy" id="5970"/>
    <lineage>
        <taxon>Eukaryota</taxon>
        <taxon>Fungi</taxon>
        <taxon>Dikarya</taxon>
        <taxon>Ascomycota</taxon>
        <taxon>Pezizomycotina</taxon>
        <taxon>Eurotiomycetes</taxon>
        <taxon>Chaetothyriomycetidae</taxon>
        <taxon>Chaetothyriales</taxon>
        <taxon>Herpotrichiellaceae</taxon>
        <taxon>Exophiala</taxon>
    </lineage>
</organism>
<feature type="compositionally biased region" description="Basic residues" evidence="2">
    <location>
        <begin position="127"/>
        <end position="136"/>
    </location>
</feature>
<feature type="compositionally biased region" description="Basic and acidic residues" evidence="2">
    <location>
        <begin position="283"/>
        <end position="296"/>
    </location>
</feature>
<keyword evidence="1" id="KW-0175">Coiled coil</keyword>
<dbReference type="GO" id="GO:0051315">
    <property type="term" value="P:attachment of mitotic spindle microtubules to kinetochore"/>
    <property type="evidence" value="ECO:0007669"/>
    <property type="project" value="TreeGrafter"/>
</dbReference>
<dbReference type="GO" id="GO:0045144">
    <property type="term" value="P:meiotic sister chromatid segregation"/>
    <property type="evidence" value="ECO:0007669"/>
    <property type="project" value="TreeGrafter"/>
</dbReference>
<dbReference type="InterPro" id="IPR020981">
    <property type="entry name" value="Csm1/Pcs1_C"/>
</dbReference>
<proteinExistence type="predicted"/>
<dbReference type="GO" id="GO:0034506">
    <property type="term" value="C:chromosome, centromeric core domain"/>
    <property type="evidence" value="ECO:0007669"/>
    <property type="project" value="TreeGrafter"/>
</dbReference>
<feature type="coiled-coil region" evidence="1">
    <location>
        <begin position="318"/>
        <end position="401"/>
    </location>
</feature>
<feature type="domain" description="Monopolin complex subunit Csm1/Pcs1 C-terminal" evidence="3">
    <location>
        <begin position="450"/>
        <end position="544"/>
    </location>
</feature>
<dbReference type="EMBL" id="JAJGCB010000002">
    <property type="protein sequence ID" value="KAJ8995006.1"/>
    <property type="molecule type" value="Genomic_DNA"/>
</dbReference>
<evidence type="ECO:0000259" key="3">
    <source>
        <dbReference type="Pfam" id="PF12539"/>
    </source>
</evidence>
<feature type="compositionally biased region" description="Acidic residues" evidence="2">
    <location>
        <begin position="212"/>
        <end position="230"/>
    </location>
</feature>
<feature type="compositionally biased region" description="Basic residues" evidence="2">
    <location>
        <begin position="47"/>
        <end position="65"/>
    </location>
</feature>
<evidence type="ECO:0000313" key="5">
    <source>
        <dbReference type="Proteomes" id="UP001161757"/>
    </source>
</evidence>
<gene>
    <name evidence="4" type="ORF">HRR80_001699</name>
</gene>
<dbReference type="Proteomes" id="UP001161757">
    <property type="component" value="Unassembled WGS sequence"/>
</dbReference>
<dbReference type="GO" id="GO:1990644">
    <property type="term" value="F:microtubule site clamp"/>
    <property type="evidence" value="ECO:0007669"/>
    <property type="project" value="TreeGrafter"/>
</dbReference>